<evidence type="ECO:0000256" key="1">
    <source>
        <dbReference type="ARBA" id="ARBA00010838"/>
    </source>
</evidence>
<evidence type="ECO:0000256" key="5">
    <source>
        <dbReference type="RuleBase" id="RU003690"/>
    </source>
</evidence>
<evidence type="ECO:0000313" key="7">
    <source>
        <dbReference type="EMBL" id="VEG25666.1"/>
    </source>
</evidence>
<dbReference type="EC" id="3.2.1.86" evidence="7"/>
<keyword evidence="2 6" id="KW-0378">Hydrolase</keyword>
<gene>
    <name evidence="7" type="primary">bglH</name>
    <name evidence="7" type="ORF">NCTC11636_00151</name>
</gene>
<proteinExistence type="inferred from homology"/>
<dbReference type="PROSITE" id="PS00653">
    <property type="entry name" value="GLYCOSYL_HYDROL_F1_2"/>
    <property type="match status" value="1"/>
</dbReference>
<dbReference type="InterPro" id="IPR001360">
    <property type="entry name" value="Glyco_hydro_1"/>
</dbReference>
<dbReference type="AlphaFoldDB" id="A0A3S4T870"/>
<comment type="similarity">
    <text evidence="1 5">Belongs to the glycosyl hydrolase 1 family.</text>
</comment>
<keyword evidence="3 6" id="KW-0326">Glycosidase</keyword>
<dbReference type="OrthoDB" id="9765195at2"/>
<evidence type="ECO:0000256" key="6">
    <source>
        <dbReference type="RuleBase" id="RU004468"/>
    </source>
</evidence>
<accession>A0A3S4T870</accession>
<dbReference type="RefSeq" id="WP_126381195.1">
    <property type="nucleotide sequence ID" value="NZ_LR134350.1"/>
</dbReference>
<dbReference type="GO" id="GO:0008706">
    <property type="term" value="F:6-phospho-beta-glucosidase activity"/>
    <property type="evidence" value="ECO:0007669"/>
    <property type="project" value="UniProtKB-EC"/>
</dbReference>
<sequence length="480" mass="53748">MTTAPSSTPRFPEGFLWGGAVAANQVEGAYDEGGKGLSIQDVMPQGIKTPRTAEPTPDNLKLKAIDFYHRYAEDIALLAEMGFKVFRFSIAWSRIFPLGDETEPNEEGLAFYDRVLDECERHGIEPLVTISHYETPLHLAETYDGWTDRRLIGFYERYARTLFERYGSRVKYWLTFNEINSVLHAPLLSGGINTPKEQLSRKDLYTAIHHELVASAAATRIAREVAPEALIGCMVIAMPVYPLTPDPRDVLRAMEVDHSNLAFSDVHVRGVYPGYFLRTLREQGLGLEDLGATEEELALLREHTVDFVSFSYYMSICESATQDVDAGEGNIMGGVPNPTLPASQWGWQIDPIGLRVVLNQFWDRWNKPLFIVENGLGARDELVTGPDGRPTVDDDYRIDYLNDHLVQVAEAIADGVEVIGYTTWGCIDCVSASTAQMSKRYGFIYVDRDDDGTGTLERYRKKSFGWYKEVIASGGASLRA</sequence>
<dbReference type="GO" id="GO:0005829">
    <property type="term" value="C:cytosol"/>
    <property type="evidence" value="ECO:0007669"/>
    <property type="project" value="TreeGrafter"/>
</dbReference>
<dbReference type="PANTHER" id="PTHR10353">
    <property type="entry name" value="GLYCOSYL HYDROLASE"/>
    <property type="match status" value="1"/>
</dbReference>
<keyword evidence="8" id="KW-1185">Reference proteome</keyword>
<dbReference type="PANTHER" id="PTHR10353:SF122">
    <property type="entry name" value="6-PHOSPHO-BETA-GLUCOSIDASE ASCB-RELATED"/>
    <property type="match status" value="1"/>
</dbReference>
<reference evidence="7 8" key="1">
    <citation type="submission" date="2018-12" db="EMBL/GenBank/DDBJ databases">
        <authorList>
            <consortium name="Pathogen Informatics"/>
        </authorList>
    </citation>
    <scope>NUCLEOTIDE SEQUENCE [LARGE SCALE GENOMIC DNA]</scope>
    <source>
        <strain evidence="7 8">NCTC11636</strain>
    </source>
</reference>
<evidence type="ECO:0000256" key="4">
    <source>
        <dbReference type="PROSITE-ProRule" id="PRU10055"/>
    </source>
</evidence>
<organism evidence="7 8">
    <name type="scientific">Actinomyces howellii</name>
    <dbReference type="NCBI Taxonomy" id="52771"/>
    <lineage>
        <taxon>Bacteria</taxon>
        <taxon>Bacillati</taxon>
        <taxon>Actinomycetota</taxon>
        <taxon>Actinomycetes</taxon>
        <taxon>Actinomycetales</taxon>
        <taxon>Actinomycetaceae</taxon>
        <taxon>Actinomyces</taxon>
    </lineage>
</organism>
<evidence type="ECO:0000256" key="3">
    <source>
        <dbReference type="ARBA" id="ARBA00023295"/>
    </source>
</evidence>
<name>A0A3S4T870_9ACTO</name>
<evidence type="ECO:0000256" key="2">
    <source>
        <dbReference type="ARBA" id="ARBA00022801"/>
    </source>
</evidence>
<dbReference type="Proteomes" id="UP000266895">
    <property type="component" value="Chromosome"/>
</dbReference>
<dbReference type="EMBL" id="LR134350">
    <property type="protein sequence ID" value="VEG25666.1"/>
    <property type="molecule type" value="Genomic_DNA"/>
</dbReference>
<dbReference type="FunFam" id="3.20.20.80:FF:000004">
    <property type="entry name" value="Beta-glucosidase 6-phospho-beta-glucosidase"/>
    <property type="match status" value="1"/>
</dbReference>
<dbReference type="InterPro" id="IPR017853">
    <property type="entry name" value="GH"/>
</dbReference>
<feature type="active site" description="Nucleophile" evidence="4">
    <location>
        <position position="373"/>
    </location>
</feature>
<dbReference type="Pfam" id="PF00232">
    <property type="entry name" value="Glyco_hydro_1"/>
    <property type="match status" value="1"/>
</dbReference>
<dbReference type="PRINTS" id="PR00131">
    <property type="entry name" value="GLHYDRLASE1"/>
</dbReference>
<protein>
    <submittedName>
        <fullName evidence="7">Aryl-phospho-beta-D-glucosidase BglH</fullName>
        <ecNumber evidence="7">3.2.1.86</ecNumber>
    </submittedName>
</protein>
<dbReference type="PROSITE" id="PS00572">
    <property type="entry name" value="GLYCOSYL_HYDROL_F1_1"/>
    <property type="match status" value="1"/>
</dbReference>
<dbReference type="GO" id="GO:0016052">
    <property type="term" value="P:carbohydrate catabolic process"/>
    <property type="evidence" value="ECO:0007669"/>
    <property type="project" value="TreeGrafter"/>
</dbReference>
<dbReference type="SUPFAM" id="SSF51445">
    <property type="entry name" value="(Trans)glycosidases"/>
    <property type="match status" value="1"/>
</dbReference>
<dbReference type="KEGG" id="ahw:NCTC11636_00151"/>
<evidence type="ECO:0000313" key="8">
    <source>
        <dbReference type="Proteomes" id="UP000266895"/>
    </source>
</evidence>
<dbReference type="InterPro" id="IPR033132">
    <property type="entry name" value="GH_1_N_CS"/>
</dbReference>
<dbReference type="InterPro" id="IPR018120">
    <property type="entry name" value="Glyco_hydro_1_AS"/>
</dbReference>
<dbReference type="Gene3D" id="3.20.20.80">
    <property type="entry name" value="Glycosidases"/>
    <property type="match status" value="1"/>
</dbReference>